<reference evidence="2 3" key="1">
    <citation type="submission" date="2016-11" db="EMBL/GenBank/DDBJ databases">
        <authorList>
            <person name="Varghese N."/>
            <person name="Submissions S."/>
        </authorList>
    </citation>
    <scope>NUCLEOTIDE SEQUENCE [LARGE SCALE GENOMIC DNA]</scope>
    <source>
        <strain evidence="2 3">CGMCC 1.12174</strain>
        <strain evidence="1 4">DSM 26351</strain>
    </source>
</reference>
<dbReference type="RefSeq" id="WP_072880862.1">
    <property type="nucleotide sequence ID" value="NZ_FOKU01000005.1"/>
</dbReference>
<evidence type="ECO:0000313" key="3">
    <source>
        <dbReference type="Proteomes" id="UP000184031"/>
    </source>
</evidence>
<dbReference type="EMBL" id="FOKU01000005">
    <property type="protein sequence ID" value="SFC06562.1"/>
    <property type="molecule type" value="Genomic_DNA"/>
</dbReference>
<evidence type="ECO:0000313" key="2">
    <source>
        <dbReference type="EMBL" id="SHL14595.1"/>
    </source>
</evidence>
<evidence type="ECO:0000313" key="1">
    <source>
        <dbReference type="EMBL" id="SFC06562.1"/>
    </source>
</evidence>
<comment type="caution">
    <text evidence="2">The sequence shown here is derived from an EMBL/GenBank/DDBJ whole genome shotgun (WGS) entry which is preliminary data.</text>
</comment>
<dbReference type="Proteomes" id="UP000198940">
    <property type="component" value="Unassembled WGS sequence"/>
</dbReference>
<keyword evidence="4" id="KW-1185">Reference proteome</keyword>
<dbReference type="Proteomes" id="UP000184031">
    <property type="component" value="Unassembled WGS sequence"/>
</dbReference>
<proteinExistence type="predicted"/>
<gene>
    <name evidence="1" type="ORF">SAMN04487891_105176</name>
    <name evidence="2" type="ORF">SAMN05216293_2778</name>
</gene>
<organism evidence="2 3">
    <name type="scientific">Flagellimonas taeanensis</name>
    <dbReference type="NCBI Taxonomy" id="1005926"/>
    <lineage>
        <taxon>Bacteria</taxon>
        <taxon>Pseudomonadati</taxon>
        <taxon>Bacteroidota</taxon>
        <taxon>Flavobacteriia</taxon>
        <taxon>Flavobacteriales</taxon>
        <taxon>Flavobacteriaceae</taxon>
        <taxon>Flagellimonas</taxon>
    </lineage>
</organism>
<sequence>MRKLLGILIVFSVLWSCKKTEPAPSETSGEELAFNYQKLPQKANINPEATAIVETWEEFKALNTSMDVLYKATNNEDLALAIDDLIEKEKNMEAGQYPELFNTFQVKSRQLVLRTYLYKTKAAILENQPTTEPAVQMLDAYNAIRTQLNVIVNSQLDKNLILDEK</sequence>
<dbReference type="AlphaFoldDB" id="A0A1M6Y9A9"/>
<evidence type="ECO:0000313" key="4">
    <source>
        <dbReference type="Proteomes" id="UP000198940"/>
    </source>
</evidence>
<accession>A0A1M6Y9A9</accession>
<dbReference type="STRING" id="1055723.SAMN05216293_2778"/>
<dbReference type="EMBL" id="FRAT01000007">
    <property type="protein sequence ID" value="SHL14595.1"/>
    <property type="molecule type" value="Genomic_DNA"/>
</dbReference>
<protein>
    <submittedName>
        <fullName evidence="2">Uncharacterized protein</fullName>
    </submittedName>
</protein>
<name>A0A1M6Y9A9_9FLAO</name>
<dbReference type="OrthoDB" id="1443520at2"/>